<organism evidence="1">
    <name type="scientific">Trepomonas sp. PC1</name>
    <dbReference type="NCBI Taxonomy" id="1076344"/>
    <lineage>
        <taxon>Eukaryota</taxon>
        <taxon>Metamonada</taxon>
        <taxon>Diplomonadida</taxon>
        <taxon>Hexamitidae</taxon>
        <taxon>Hexamitinae</taxon>
        <taxon>Trepomonas</taxon>
    </lineage>
</organism>
<dbReference type="EMBL" id="GDID01006830">
    <property type="protein sequence ID" value="JAP89776.1"/>
    <property type="molecule type" value="Transcribed_RNA"/>
</dbReference>
<evidence type="ECO:0000313" key="1">
    <source>
        <dbReference type="EMBL" id="JAP89776.1"/>
    </source>
</evidence>
<gene>
    <name evidence="1" type="ORF">TPC1_30729</name>
</gene>
<proteinExistence type="predicted"/>
<accession>A0A146K216</accession>
<sequence length="494" mass="58756">SIKVVQEILYHIPNKLYAKQIYYALQTEQQQILDKFVSFIYNLELETYVIENYTNQAEEVRIPKEMHNNYIKMCYLFQKYQNGKAFLTSEFVKEVFTFAYNLRKEDKTHKTMLMRNSKYINELNEILLPNEFYGIFNQICGFPVQAHLESLQTALRYMFGMLQNYQAQMLSIDTQQLPQKQLDYRKNQWTMYSDFELPLACKIDLKYRNSRFSDEINVILDIEQKPVHVTAGQYAFYQYTKNKDLLTDSLENLGESKAAIFLTEFKDYEYMNGVFTPINSITYQHKLPTAALFMDLTIILQLIDELQRFKRLDSYNYTAYQSICALCLITFVSDLHAQDVNHLMMRFVQFIVDLDINSNQQDIDNKLQQMLRTLLNAELKCEPGLVQIGDYIIPTTQKFDDMQLSLLHSFSWIVDNLERPLHMSGAYDRRWEEEVSILKQNNIEDEIFDEIFCNQKVDIEQINELQNVLEKQNLFVIEIQLLLREIREKVLRME</sequence>
<name>A0A146K216_9EUKA</name>
<dbReference type="AlphaFoldDB" id="A0A146K216"/>
<reference evidence="1" key="1">
    <citation type="submission" date="2015-07" db="EMBL/GenBank/DDBJ databases">
        <title>Adaptation to a free-living lifestyle via gene acquisitions in the diplomonad Trepomonas sp. PC1.</title>
        <authorList>
            <person name="Xu F."/>
            <person name="Jerlstrom-Hultqvist J."/>
            <person name="Kolisko M."/>
            <person name="Simpson A.G.B."/>
            <person name="Roger A.J."/>
            <person name="Svard S.G."/>
            <person name="Andersson J.O."/>
        </authorList>
    </citation>
    <scope>NUCLEOTIDE SEQUENCE</scope>
    <source>
        <strain evidence="1">PC1</strain>
    </source>
</reference>
<protein>
    <submittedName>
        <fullName evidence="1">Uncharacterized protein</fullName>
    </submittedName>
</protein>
<feature type="non-terminal residue" evidence="1">
    <location>
        <position position="1"/>
    </location>
</feature>